<organism evidence="2">
    <name type="scientific">marine metagenome</name>
    <dbReference type="NCBI Taxonomy" id="408172"/>
    <lineage>
        <taxon>unclassified sequences</taxon>
        <taxon>metagenomes</taxon>
        <taxon>ecological metagenomes</taxon>
    </lineage>
</organism>
<gene>
    <name evidence="2" type="ORF">METZ01_LOCUS292480</name>
</gene>
<dbReference type="InterPro" id="IPR011109">
    <property type="entry name" value="DNA_bind_recombinase_dom"/>
</dbReference>
<sequence length="98" mass="11960">MTFTYRIKTHLLGSNVKPLSPQQKLIHRIIFKLKSQGYDFKEISDTLNKHNIRTSTGKKFYRSLVWNIFKKRLKRNEFMSQPIVEEYRDFDIIFVERY</sequence>
<dbReference type="GO" id="GO:0003677">
    <property type="term" value="F:DNA binding"/>
    <property type="evidence" value="ECO:0007669"/>
    <property type="project" value="InterPro"/>
</dbReference>
<dbReference type="GO" id="GO:0000150">
    <property type="term" value="F:DNA strand exchange activity"/>
    <property type="evidence" value="ECO:0007669"/>
    <property type="project" value="InterPro"/>
</dbReference>
<feature type="domain" description="Recombinase" evidence="1">
    <location>
        <begin position="22"/>
        <end position="71"/>
    </location>
</feature>
<reference evidence="2" key="1">
    <citation type="submission" date="2018-05" db="EMBL/GenBank/DDBJ databases">
        <authorList>
            <person name="Lanie J.A."/>
            <person name="Ng W.-L."/>
            <person name="Kazmierczak K.M."/>
            <person name="Andrzejewski T.M."/>
            <person name="Davidsen T.M."/>
            <person name="Wayne K.J."/>
            <person name="Tettelin H."/>
            <person name="Glass J.I."/>
            <person name="Rusch D."/>
            <person name="Podicherti R."/>
            <person name="Tsui H.-C.T."/>
            <person name="Winkler M.E."/>
        </authorList>
    </citation>
    <scope>NUCLEOTIDE SEQUENCE</scope>
</reference>
<evidence type="ECO:0000259" key="1">
    <source>
        <dbReference type="Pfam" id="PF07508"/>
    </source>
</evidence>
<dbReference type="AlphaFoldDB" id="A0A382LSV0"/>
<accession>A0A382LSV0</accession>
<dbReference type="EMBL" id="UINC01088951">
    <property type="protein sequence ID" value="SVC39626.1"/>
    <property type="molecule type" value="Genomic_DNA"/>
</dbReference>
<proteinExistence type="predicted"/>
<dbReference type="Pfam" id="PF07508">
    <property type="entry name" value="Recombinase"/>
    <property type="match status" value="1"/>
</dbReference>
<name>A0A382LSV0_9ZZZZ</name>
<protein>
    <recommendedName>
        <fullName evidence="1">Recombinase domain-containing protein</fullName>
    </recommendedName>
</protein>
<evidence type="ECO:0000313" key="2">
    <source>
        <dbReference type="EMBL" id="SVC39626.1"/>
    </source>
</evidence>